<evidence type="ECO:0000256" key="1">
    <source>
        <dbReference type="RuleBase" id="RU004508"/>
    </source>
</evidence>
<comment type="similarity">
    <text evidence="1">Belongs to the DegT/DnrJ/EryC1 family.</text>
</comment>
<keyword evidence="2" id="KW-0032">Aminotransferase</keyword>
<keyword evidence="3" id="KW-1185">Reference proteome</keyword>
<dbReference type="InterPro" id="IPR015424">
    <property type="entry name" value="PyrdxlP-dep_Trfase"/>
</dbReference>
<name>A0ABW4DKK5_9BACL</name>
<dbReference type="PANTHER" id="PTHR30244">
    <property type="entry name" value="TRANSAMINASE"/>
    <property type="match status" value="1"/>
</dbReference>
<dbReference type="GO" id="GO:0008483">
    <property type="term" value="F:transaminase activity"/>
    <property type="evidence" value="ECO:0007669"/>
    <property type="project" value="UniProtKB-KW"/>
</dbReference>
<keyword evidence="2" id="KW-0808">Transferase</keyword>
<dbReference type="Proteomes" id="UP001597340">
    <property type="component" value="Unassembled WGS sequence"/>
</dbReference>
<gene>
    <name evidence="2" type="primary">pseC</name>
    <name evidence="2" type="ORF">ACFQ5D_21310</name>
</gene>
<dbReference type="InterPro" id="IPR015421">
    <property type="entry name" value="PyrdxlP-dep_Trfase_major"/>
</dbReference>
<protein>
    <submittedName>
        <fullName evidence="2">UDP-4-amino-4, 6-dideoxy-N-acetyl-beta-L-altrosamine transaminase</fullName>
        <ecNumber evidence="2">2.6.1.92</ecNumber>
    </submittedName>
</protein>
<dbReference type="InterPro" id="IPR015422">
    <property type="entry name" value="PyrdxlP-dep_Trfase_small"/>
</dbReference>
<dbReference type="Gene3D" id="3.90.1150.10">
    <property type="entry name" value="Aspartate Aminotransferase, domain 1"/>
    <property type="match status" value="1"/>
</dbReference>
<evidence type="ECO:0000313" key="2">
    <source>
        <dbReference type="EMBL" id="MFD1463836.1"/>
    </source>
</evidence>
<keyword evidence="1" id="KW-0663">Pyridoxal phosphate</keyword>
<reference evidence="3" key="1">
    <citation type="journal article" date="2019" name="Int. J. Syst. Evol. Microbiol.">
        <title>The Global Catalogue of Microorganisms (GCM) 10K type strain sequencing project: providing services to taxonomists for standard genome sequencing and annotation.</title>
        <authorList>
            <consortium name="The Broad Institute Genomics Platform"/>
            <consortium name="The Broad Institute Genome Sequencing Center for Infectious Disease"/>
            <person name="Wu L."/>
            <person name="Ma J."/>
        </authorList>
    </citation>
    <scope>NUCLEOTIDE SEQUENCE [LARGE SCALE GENOMIC DNA]</scope>
    <source>
        <strain evidence="3">CCM 9147</strain>
    </source>
</reference>
<dbReference type="Pfam" id="PF01041">
    <property type="entry name" value="DegT_DnrJ_EryC1"/>
    <property type="match status" value="1"/>
</dbReference>
<dbReference type="CDD" id="cd00616">
    <property type="entry name" value="AHBA_syn"/>
    <property type="match status" value="1"/>
</dbReference>
<dbReference type="EMBL" id="JBHTNZ010000045">
    <property type="protein sequence ID" value="MFD1463836.1"/>
    <property type="molecule type" value="Genomic_DNA"/>
</dbReference>
<dbReference type="InterPro" id="IPR020026">
    <property type="entry name" value="PseC"/>
</dbReference>
<evidence type="ECO:0000313" key="3">
    <source>
        <dbReference type="Proteomes" id="UP001597340"/>
    </source>
</evidence>
<sequence length="402" mass="45463">MLNIQKEGLAIRGAKPVREKWLPYGRQWIDDADVQSVVDVLKSDFLSSGPKIPEFEKGLAEEAGTKYAVAFSSGTAALHAACFAAGIESGSEVITTPLTFAASSNCVLYMGGKPVFADIHPETFNMEPQAILKQISLHTKALIIVDYAGQPAPYDEITDMASAHGLVTIRDAAHSIGSIYKDRRVGMSTDMTIFSFHPVKHITTGEGGAVVTDKKELYRKLLMFRNHGITRDAQELQRQYLPKWYYEMQILGYNYRITDIQAALGTSQLQKLDQFVDRRRELASLYNEAFRQMPELAFQRQAEGTSSSWHLYPLRWKRDYFTAGRDDIFQALQAENIGVNLHYTPVYLHPYYQSLGYRRGLCPNAEALYDEIVTIPLYPLMTDHDLQDVVDAVTKVYNYYLK</sequence>
<dbReference type="EC" id="2.6.1.92" evidence="2"/>
<organism evidence="2 3">
    <name type="scientific">Paenibacillus farraposensis</name>
    <dbReference type="NCBI Taxonomy" id="2807095"/>
    <lineage>
        <taxon>Bacteria</taxon>
        <taxon>Bacillati</taxon>
        <taxon>Bacillota</taxon>
        <taxon>Bacilli</taxon>
        <taxon>Bacillales</taxon>
        <taxon>Paenibacillaceae</taxon>
        <taxon>Paenibacillus</taxon>
    </lineage>
</organism>
<comment type="caution">
    <text evidence="2">The sequence shown here is derived from an EMBL/GenBank/DDBJ whole genome shotgun (WGS) entry which is preliminary data.</text>
</comment>
<dbReference type="RefSeq" id="WP_229522723.1">
    <property type="nucleotide sequence ID" value="NZ_JAFFQR010000007.1"/>
</dbReference>
<dbReference type="PANTHER" id="PTHR30244:SF34">
    <property type="entry name" value="DTDP-4-AMINO-4,6-DIDEOXYGALACTOSE TRANSAMINASE"/>
    <property type="match status" value="1"/>
</dbReference>
<dbReference type="InterPro" id="IPR000653">
    <property type="entry name" value="DegT/StrS_aminotransferase"/>
</dbReference>
<dbReference type="NCBIfam" id="TIGR03588">
    <property type="entry name" value="PseC"/>
    <property type="match status" value="1"/>
</dbReference>
<accession>A0ABW4DKK5</accession>
<dbReference type="Gene3D" id="3.40.640.10">
    <property type="entry name" value="Type I PLP-dependent aspartate aminotransferase-like (Major domain)"/>
    <property type="match status" value="1"/>
</dbReference>
<dbReference type="SUPFAM" id="SSF53383">
    <property type="entry name" value="PLP-dependent transferases"/>
    <property type="match status" value="1"/>
</dbReference>
<proteinExistence type="inferred from homology"/>
<dbReference type="PIRSF" id="PIRSF000390">
    <property type="entry name" value="PLP_StrS"/>
    <property type="match status" value="1"/>
</dbReference>